<protein>
    <recommendedName>
        <fullName evidence="4">TRAP transporter solute receptor, TAXI family</fullName>
    </recommendedName>
</protein>
<dbReference type="PANTHER" id="PTHR42941">
    <property type="entry name" value="SLL1037 PROTEIN"/>
    <property type="match status" value="1"/>
</dbReference>
<dbReference type="Pfam" id="PF16868">
    <property type="entry name" value="NMT1_3"/>
    <property type="match status" value="1"/>
</dbReference>
<sequence length="324" mass="34626">MTSRKLIGLGLAAAMIGSMGAGAASAQQQFVTIGTGGVTGVYYAAGGALCRLMNQTREEHGFRCSAEATGGSVFNINAMRQGEFDFGMVQSDWQYHALHGTSSFEDSGPWEDLRAVFSVHPEPFTVVARADAGIAGVEDLKGKRFNIGNPGSGTQASMDLLLEALGWSRGDFSLAAELRPDEHGPALCDNQIDAFFYGVGHPSANIADPTTTCGAKIVPLEGEAIDKLVEENPYYAQVNIPGGLYTGNPDDIPTYGVMATLVASTDVPEEAVYNLVRSVFENFDSFRSLHPAFANLEPEDMVTNGNSAPLHPGAERYYREQGWL</sequence>
<dbReference type="CDD" id="cd13568">
    <property type="entry name" value="PBP2_TAXI_TRAP_like_3"/>
    <property type="match status" value="1"/>
</dbReference>
<dbReference type="AlphaFoldDB" id="A0A1H8HU93"/>
<feature type="chain" id="PRO_5011628665" description="TRAP transporter solute receptor, TAXI family" evidence="1">
    <location>
        <begin position="24"/>
        <end position="324"/>
    </location>
</feature>
<name>A0A1H8HU93_9RHOB</name>
<reference evidence="2 3" key="1">
    <citation type="submission" date="2016-10" db="EMBL/GenBank/DDBJ databases">
        <authorList>
            <person name="de Groot N.N."/>
        </authorList>
    </citation>
    <scope>NUCLEOTIDE SEQUENCE [LARGE SCALE GENOMIC DNA]</scope>
    <source>
        <strain evidence="2 3">DSM 8512</strain>
    </source>
</reference>
<dbReference type="STRING" id="34002.SAMN04489859_1010100"/>
<keyword evidence="1" id="KW-0732">Signal</keyword>
<dbReference type="NCBIfam" id="TIGR02122">
    <property type="entry name" value="TRAP_TAXI"/>
    <property type="match status" value="1"/>
</dbReference>
<dbReference type="EMBL" id="FODE01000010">
    <property type="protein sequence ID" value="SEN59732.1"/>
    <property type="molecule type" value="Genomic_DNA"/>
</dbReference>
<dbReference type="Proteomes" id="UP000199054">
    <property type="component" value="Unassembled WGS sequence"/>
</dbReference>
<organism evidence="2 3">
    <name type="scientific">Paracoccus alcaliphilus</name>
    <dbReference type="NCBI Taxonomy" id="34002"/>
    <lineage>
        <taxon>Bacteria</taxon>
        <taxon>Pseudomonadati</taxon>
        <taxon>Pseudomonadota</taxon>
        <taxon>Alphaproteobacteria</taxon>
        <taxon>Rhodobacterales</taxon>
        <taxon>Paracoccaceae</taxon>
        <taxon>Paracoccus</taxon>
    </lineage>
</organism>
<evidence type="ECO:0008006" key="4">
    <source>
        <dbReference type="Google" id="ProtNLM"/>
    </source>
</evidence>
<evidence type="ECO:0000313" key="2">
    <source>
        <dbReference type="EMBL" id="SEN59732.1"/>
    </source>
</evidence>
<dbReference type="PANTHER" id="PTHR42941:SF1">
    <property type="entry name" value="SLL1037 PROTEIN"/>
    <property type="match status" value="1"/>
</dbReference>
<proteinExistence type="predicted"/>
<dbReference type="RefSeq" id="WP_090611607.1">
    <property type="nucleotide sequence ID" value="NZ_CP067124.1"/>
</dbReference>
<keyword evidence="3" id="KW-1185">Reference proteome</keyword>
<dbReference type="SUPFAM" id="SSF53850">
    <property type="entry name" value="Periplasmic binding protein-like II"/>
    <property type="match status" value="1"/>
</dbReference>
<dbReference type="Gene3D" id="3.40.190.10">
    <property type="entry name" value="Periplasmic binding protein-like II"/>
    <property type="match status" value="2"/>
</dbReference>
<evidence type="ECO:0000313" key="3">
    <source>
        <dbReference type="Proteomes" id="UP000199054"/>
    </source>
</evidence>
<gene>
    <name evidence="2" type="ORF">SAMN04489859_1010100</name>
</gene>
<accession>A0A1H8HU93</accession>
<evidence type="ECO:0000256" key="1">
    <source>
        <dbReference type="SAM" id="SignalP"/>
    </source>
</evidence>
<dbReference type="OrthoDB" id="9776669at2"/>
<dbReference type="InterPro" id="IPR011852">
    <property type="entry name" value="TRAP_TAXI"/>
</dbReference>
<feature type="signal peptide" evidence="1">
    <location>
        <begin position="1"/>
        <end position="23"/>
    </location>
</feature>